<name>A0A5K7SCI7_9BACT</name>
<dbReference type="Proteomes" id="UP001193389">
    <property type="component" value="Chromosome"/>
</dbReference>
<dbReference type="InterPro" id="IPR010496">
    <property type="entry name" value="AL/BT2_dom"/>
</dbReference>
<dbReference type="Gene3D" id="2.60.120.560">
    <property type="entry name" value="Exo-inulinase, domain 1"/>
    <property type="match status" value="1"/>
</dbReference>
<dbReference type="KEGG" id="anf:AQPE_3371"/>
<sequence>MKNLLLVFTFCFLSTITFGQKSLFNGKNLKNWDIFLGSPITGFEELAKKATPASTYSVTELNGQKVIHISGDIFASLATKAEYENYHLHLEYKWGEKVYGKRNSGLLYHSFGPFGAAFGTWMATIEHQLMHESMGDTYLMANTYCETKVVKSDDGKNYIYSPEGQSTSFSEKDNGRSIKKAKDAEMPLGEWNTVDLYCFGQTSVHVDNGQLVMVNTNCSKVENGLKVPLTKGKIQIQSEGGEFFIRKIEIEKIKGIPAEYLK</sequence>
<dbReference type="Pfam" id="PF06439">
    <property type="entry name" value="3keto-disac_hyd"/>
    <property type="match status" value="1"/>
</dbReference>
<accession>A0A5K7SCI7</accession>
<dbReference type="GO" id="GO:0016787">
    <property type="term" value="F:hydrolase activity"/>
    <property type="evidence" value="ECO:0007669"/>
    <property type="project" value="InterPro"/>
</dbReference>
<reference evidence="2" key="1">
    <citation type="journal article" date="2020" name="Int. J. Syst. Evol. Microbiol.">
        <title>Aquipluma nitroreducens gen. nov. sp. nov., a novel facultatively anaerobic bacterium isolated from a freshwater lake.</title>
        <authorList>
            <person name="Watanabe M."/>
            <person name="Kojima H."/>
            <person name="Fukui M."/>
        </authorList>
    </citation>
    <scope>NUCLEOTIDE SEQUENCE</scope>
    <source>
        <strain evidence="2">MeG22</strain>
    </source>
</reference>
<keyword evidence="3" id="KW-1185">Reference proteome</keyword>
<dbReference type="AlphaFoldDB" id="A0A5K7SCI7"/>
<evidence type="ECO:0000259" key="1">
    <source>
        <dbReference type="Pfam" id="PF06439"/>
    </source>
</evidence>
<evidence type="ECO:0000313" key="3">
    <source>
        <dbReference type="Proteomes" id="UP001193389"/>
    </source>
</evidence>
<dbReference type="EMBL" id="AP018694">
    <property type="protein sequence ID" value="BBE19195.1"/>
    <property type="molecule type" value="Genomic_DNA"/>
</dbReference>
<evidence type="ECO:0000313" key="2">
    <source>
        <dbReference type="EMBL" id="BBE19195.1"/>
    </source>
</evidence>
<proteinExistence type="predicted"/>
<feature type="domain" description="3-keto-alpha-glucoside-1,2-lyase/3-keto-2-hydroxy-glucal hydratase" evidence="1">
    <location>
        <begin position="20"/>
        <end position="251"/>
    </location>
</feature>
<gene>
    <name evidence="2" type="ORF">AQPE_3371</name>
</gene>
<organism evidence="2 3">
    <name type="scientific">Aquipluma nitroreducens</name>
    <dbReference type="NCBI Taxonomy" id="2010828"/>
    <lineage>
        <taxon>Bacteria</taxon>
        <taxon>Pseudomonadati</taxon>
        <taxon>Bacteroidota</taxon>
        <taxon>Bacteroidia</taxon>
        <taxon>Marinilabiliales</taxon>
        <taxon>Prolixibacteraceae</taxon>
        <taxon>Aquipluma</taxon>
    </lineage>
</organism>
<protein>
    <recommendedName>
        <fullName evidence="1">3-keto-alpha-glucoside-1,2-lyase/3-keto-2-hydroxy-glucal hydratase domain-containing protein</fullName>
    </recommendedName>
</protein>
<dbReference type="RefSeq" id="WP_318347463.1">
    <property type="nucleotide sequence ID" value="NZ_AP018694.1"/>
</dbReference>